<evidence type="ECO:0000313" key="1">
    <source>
        <dbReference type="EMBL" id="GAH54713.1"/>
    </source>
</evidence>
<reference evidence="1" key="1">
    <citation type="journal article" date="2014" name="Front. Microbiol.">
        <title>High frequency of phylogenetically diverse reductive dehalogenase-homologous genes in deep subseafloor sedimentary metagenomes.</title>
        <authorList>
            <person name="Kawai M."/>
            <person name="Futagami T."/>
            <person name="Toyoda A."/>
            <person name="Takaki Y."/>
            <person name="Nishi S."/>
            <person name="Hori S."/>
            <person name="Arai W."/>
            <person name="Tsubouchi T."/>
            <person name="Morono Y."/>
            <person name="Uchiyama I."/>
            <person name="Ito T."/>
            <person name="Fujiyama A."/>
            <person name="Inagaki F."/>
            <person name="Takami H."/>
        </authorList>
    </citation>
    <scope>NUCLEOTIDE SEQUENCE</scope>
    <source>
        <strain evidence="1">Expedition CK06-06</strain>
    </source>
</reference>
<accession>X1IAW0</accession>
<dbReference type="AlphaFoldDB" id="X1IAW0"/>
<organism evidence="1">
    <name type="scientific">marine sediment metagenome</name>
    <dbReference type="NCBI Taxonomy" id="412755"/>
    <lineage>
        <taxon>unclassified sequences</taxon>
        <taxon>metagenomes</taxon>
        <taxon>ecological metagenomes</taxon>
    </lineage>
</organism>
<comment type="caution">
    <text evidence="1">The sequence shown here is derived from an EMBL/GenBank/DDBJ whole genome shotgun (WGS) entry which is preliminary data.</text>
</comment>
<protein>
    <recommendedName>
        <fullName evidence="2">Glycosyl transferase family 1 domain-containing protein</fullName>
    </recommendedName>
</protein>
<sequence length="50" mass="6109">MIGELIPQKENLKKIGQKGYELVKKRYTWKRIITDFKKNIINLIKKKHRK</sequence>
<gene>
    <name evidence="1" type="ORF">S03H2_34310</name>
</gene>
<proteinExistence type="predicted"/>
<dbReference type="EMBL" id="BARU01020928">
    <property type="protein sequence ID" value="GAH54713.1"/>
    <property type="molecule type" value="Genomic_DNA"/>
</dbReference>
<name>X1IAW0_9ZZZZ</name>
<evidence type="ECO:0008006" key="2">
    <source>
        <dbReference type="Google" id="ProtNLM"/>
    </source>
</evidence>